<dbReference type="Pfam" id="PF00501">
    <property type="entry name" value="AMP-binding"/>
    <property type="match status" value="3"/>
</dbReference>
<dbReference type="NCBIfam" id="TIGR01733">
    <property type="entry name" value="AA-adenyl-dom"/>
    <property type="match status" value="3"/>
</dbReference>
<evidence type="ECO:0000256" key="2">
    <source>
        <dbReference type="ARBA" id="ARBA00022450"/>
    </source>
</evidence>
<dbReference type="SMART" id="SM01294">
    <property type="entry name" value="PKS_PP_betabranch"/>
    <property type="match status" value="1"/>
</dbReference>
<dbReference type="InterPro" id="IPR044894">
    <property type="entry name" value="TubC_N_sf"/>
</dbReference>
<dbReference type="InterPro" id="IPR036736">
    <property type="entry name" value="ACP-like_sf"/>
</dbReference>
<dbReference type="CDD" id="cd19531">
    <property type="entry name" value="LCL_NRPS-like"/>
    <property type="match status" value="3"/>
</dbReference>
<dbReference type="SUPFAM" id="SSF47336">
    <property type="entry name" value="ACP-like"/>
    <property type="match status" value="3"/>
</dbReference>
<dbReference type="InterPro" id="IPR010071">
    <property type="entry name" value="AA_adenyl_dom"/>
</dbReference>
<dbReference type="Pfam" id="PF00975">
    <property type="entry name" value="Thioesterase"/>
    <property type="match status" value="1"/>
</dbReference>
<dbReference type="Gene3D" id="3.40.50.1820">
    <property type="entry name" value="alpha/beta hydrolase"/>
    <property type="match status" value="1"/>
</dbReference>
<dbReference type="InterPro" id="IPR020806">
    <property type="entry name" value="PKS_PP-bd"/>
</dbReference>
<dbReference type="Proteomes" id="UP001596425">
    <property type="component" value="Unassembled WGS sequence"/>
</dbReference>
<comment type="cofactor">
    <cofactor evidence="1">
        <name>pantetheine 4'-phosphate</name>
        <dbReference type="ChEBI" id="CHEBI:47942"/>
    </cofactor>
</comment>
<dbReference type="InterPro" id="IPR023213">
    <property type="entry name" value="CAT-like_dom_sf"/>
</dbReference>
<dbReference type="Pfam" id="PF00668">
    <property type="entry name" value="Condensation"/>
    <property type="match status" value="3"/>
</dbReference>
<dbReference type="Pfam" id="PF18563">
    <property type="entry name" value="TubC_N"/>
    <property type="match status" value="1"/>
</dbReference>
<comment type="caution">
    <text evidence="5">The sequence shown here is derived from an EMBL/GenBank/DDBJ whole genome shotgun (WGS) entry which is preliminary data.</text>
</comment>
<dbReference type="InterPro" id="IPR009081">
    <property type="entry name" value="PP-bd_ACP"/>
</dbReference>
<proteinExistence type="predicted"/>
<dbReference type="Pfam" id="PF13193">
    <property type="entry name" value="AMP-binding_C"/>
    <property type="match status" value="1"/>
</dbReference>
<keyword evidence="6" id="KW-1185">Reference proteome</keyword>
<dbReference type="PANTHER" id="PTHR45527">
    <property type="entry name" value="NONRIBOSOMAL PEPTIDE SYNTHETASE"/>
    <property type="match status" value="1"/>
</dbReference>
<dbReference type="SUPFAM" id="SSF56801">
    <property type="entry name" value="Acetyl-CoA synthetase-like"/>
    <property type="match status" value="3"/>
</dbReference>
<dbReference type="NCBIfam" id="NF003417">
    <property type="entry name" value="PRK04813.1"/>
    <property type="match status" value="3"/>
</dbReference>
<dbReference type="PANTHER" id="PTHR45527:SF1">
    <property type="entry name" value="FATTY ACID SYNTHASE"/>
    <property type="match status" value="1"/>
</dbReference>
<dbReference type="Gene3D" id="1.10.1200.10">
    <property type="entry name" value="ACP-like"/>
    <property type="match status" value="3"/>
</dbReference>
<dbReference type="Gene3D" id="2.30.38.10">
    <property type="entry name" value="Luciferase, Domain 3"/>
    <property type="match status" value="3"/>
</dbReference>
<evidence type="ECO:0000313" key="6">
    <source>
        <dbReference type="Proteomes" id="UP001596425"/>
    </source>
</evidence>
<dbReference type="InterPro" id="IPR001031">
    <property type="entry name" value="Thioesterase"/>
</dbReference>
<evidence type="ECO:0000313" key="5">
    <source>
        <dbReference type="EMBL" id="MFC6632381.1"/>
    </source>
</evidence>
<dbReference type="InterPro" id="IPR029058">
    <property type="entry name" value="AB_hydrolase_fold"/>
</dbReference>
<dbReference type="PROSITE" id="PS00455">
    <property type="entry name" value="AMP_BINDING"/>
    <property type="match status" value="3"/>
</dbReference>
<dbReference type="InterPro" id="IPR045851">
    <property type="entry name" value="AMP-bd_C_sf"/>
</dbReference>
<feature type="domain" description="Carrier" evidence="4">
    <location>
        <begin position="3222"/>
        <end position="3299"/>
    </location>
</feature>
<gene>
    <name evidence="5" type="ORF">ACFQBM_03770</name>
</gene>
<evidence type="ECO:0000259" key="4">
    <source>
        <dbReference type="PROSITE" id="PS50075"/>
    </source>
</evidence>
<dbReference type="InterPro" id="IPR025110">
    <property type="entry name" value="AMP-bd_C"/>
</dbReference>
<dbReference type="Pfam" id="PF00550">
    <property type="entry name" value="PP-binding"/>
    <property type="match status" value="3"/>
</dbReference>
<evidence type="ECO:0000256" key="3">
    <source>
        <dbReference type="ARBA" id="ARBA00022553"/>
    </source>
</evidence>
<dbReference type="SMART" id="SM00823">
    <property type="entry name" value="PKS_PP"/>
    <property type="match status" value="3"/>
</dbReference>
<keyword evidence="2" id="KW-0596">Phosphopantetheine</keyword>
<keyword evidence="3" id="KW-0597">Phosphoprotein</keyword>
<dbReference type="PROSITE" id="PS50075">
    <property type="entry name" value="CARRIER"/>
    <property type="match status" value="3"/>
</dbReference>
<name>A0ABW1YIN5_9GAMM</name>
<dbReference type="CDD" id="cd05930">
    <property type="entry name" value="A_NRPS"/>
    <property type="match status" value="3"/>
</dbReference>
<feature type="domain" description="Carrier" evidence="4">
    <location>
        <begin position="1071"/>
        <end position="1148"/>
    </location>
</feature>
<dbReference type="SUPFAM" id="SSF52777">
    <property type="entry name" value="CoA-dependent acyltransferases"/>
    <property type="match status" value="6"/>
</dbReference>
<dbReference type="PROSITE" id="PS00012">
    <property type="entry name" value="PHOSPHOPANTETHEINE"/>
    <property type="match status" value="3"/>
</dbReference>
<evidence type="ECO:0000256" key="1">
    <source>
        <dbReference type="ARBA" id="ARBA00001957"/>
    </source>
</evidence>
<dbReference type="InterPro" id="IPR000873">
    <property type="entry name" value="AMP-dep_synth/lig_dom"/>
</dbReference>
<dbReference type="Gene3D" id="3.30.559.30">
    <property type="entry name" value="Nonribosomal peptide synthetase, condensation domain"/>
    <property type="match status" value="3"/>
</dbReference>
<dbReference type="EMBL" id="JBHSVR010000001">
    <property type="protein sequence ID" value="MFC6632381.1"/>
    <property type="molecule type" value="Genomic_DNA"/>
</dbReference>
<dbReference type="InterPro" id="IPR001242">
    <property type="entry name" value="Condensation_dom"/>
</dbReference>
<dbReference type="RefSeq" id="WP_377516588.1">
    <property type="nucleotide sequence ID" value="NZ_JBHSVR010000001.1"/>
</dbReference>
<accession>A0ABW1YIN5</accession>
<dbReference type="SUPFAM" id="SSF53474">
    <property type="entry name" value="alpha/beta-Hydrolases"/>
    <property type="match status" value="1"/>
</dbReference>
<dbReference type="Gene3D" id="3.40.50.980">
    <property type="match status" value="6"/>
</dbReference>
<dbReference type="InterPro" id="IPR006162">
    <property type="entry name" value="Ppantetheine_attach_site"/>
</dbReference>
<dbReference type="Gene3D" id="3.30.559.10">
    <property type="entry name" value="Chloramphenicol acetyltransferase-like domain"/>
    <property type="match status" value="3"/>
</dbReference>
<organism evidence="5 6">
    <name type="scientific">Microbulbifer taiwanensis</name>
    <dbReference type="NCBI Taxonomy" id="986746"/>
    <lineage>
        <taxon>Bacteria</taxon>
        <taxon>Pseudomonadati</taxon>
        <taxon>Pseudomonadota</taxon>
        <taxon>Gammaproteobacteria</taxon>
        <taxon>Cellvibrionales</taxon>
        <taxon>Microbulbiferaceae</taxon>
        <taxon>Microbulbifer</taxon>
    </lineage>
</organism>
<feature type="domain" description="Carrier" evidence="4">
    <location>
        <begin position="2141"/>
        <end position="2218"/>
    </location>
</feature>
<sequence>MTTFALINELNTKGIELWHENGDLKVKAPKGALTADLREKLVSSKPDIIAFLQEISATDRMPSIQAITRAEPNSVDCNHLPLSFSQQRLWFIDNLQGGSPEYNMPMAFEVTGHLNLPMVRDVFNTIIDRHEILRTVYVTQEGETVQHIRNRLDVVFDVQVKDLSHLASDVLDDQVKALVESDITTPFNLAEDLMLRVSYVKKTAGSGVIIFNMHHIASDGWSMNVLFKEFLSLYEAYSQGQMNPLPALTVQYADYAHWQHEHLEGDLLESQLCYWEKQLDDLPALHSLPLDYVRPKIKQHKGAIVTADLPATVARQLLDVAKAHELTPFMLLHGALSLLLSRHSNSTDIVIGTPVANRLQAELESLIGFFVNTLVLRADTKHDTLSDYFAHIRKVHLDAQSNQDVPFEQLVERLKVPRSTAHSPLFQIMLTTNTDYGSNSDLADPTFKLPDVNIQPYQSDLTQAKFDLTVNLGISEKGVSLRWNYDVSLFSEQHITQLNDHLCRLLEGLGQSRTQSSQQLRDLPMLSADEIQYLVHDLNDTAMDYPRDKCIHELFEQQAQSNPDNIAIIFADNSLTYKQLNEKANQLAHYLKEHYDIVPDTLVGLCVERSLEMVIGILGILKAGGAYVPLDPSYPPDRLSYMLEDAELGVVLSLGHMKSVLAEFNGHVLELDGLAQSNRHTYSDYSTENLNVIGTGLTPSHLAYVIYTSGSTGKPKGVMIQHDNLTDYMLGNYSNYFEEQLEGSLLFTSLSFDLTLPSLYLPLLNGKFVELAIHHPIMSESVGEILLNDSPRLIRMTPSHAHLLINQLSGRISRTRHVFVVGGETFDDQLAKQLSDHFPNLLLVNHYGPSESTIGCASYLVKKIDRSVGLSLPIGRPMPNASLYILSQHNELVAVGVPGELYVGGAGLARGYLNRPELTEERFIANPFHVAGKAGSSALLYRTGDLVRYLPDGNLEFLGRSDDQVKIRGFRIELGEIEARLGQLELVDSALVTAGSQQLVSYVKPKSTITTSEYPDYIASIKSALATQLPDYMIPAYITIVEEWPLTPNGKVDRRALPAPDGSGQQREYVALDTESEKILAEIWAGLLDLPVELVSRTANFFESGGHSLLCIRLVSEIRRRRGVEISVQNIFDNPRLQDLAELISRGSQSVVRPPLLAVSRDSDKVPVSFSQQRLWFIDNLQGGSPEYNMPMAFEVTGHLNLPMVRDVFNTIIDRHEILRTVYVTQEGETVQHIRNRLDVVFDVQVKDLSHLAGDVLDDQVKALVESDITTPFNLAEDLMLRVSYVKKTAGSGVIIFNMHHIASDGWSMNVLFKEFLSLYEAYSQGQMNPLPALTVQYADYAHWQHEHLEGDLLESQLCYWEKQLDDLPALHSLPLDYVRPKIKQHKGAIVTADLPATVARQLLDVAKAHELTPFMLLHGALSLLLSRHSNSTDIVIGTPVANRLQAELESLIGFFVNTLVLRADTKHDTLSDYFAHIRKVHLDAQSNQDVPFEQLVERLKVPRSTAHSPLFQIMLTTNTDYGSNSDLADPTFKLPDVNIQPYQSDLTQAKFDLTVNLGISEKGVSLRWNYDVSLFSEQHITQLNDHLCRLLEGLGQSRTQSSQQLRDLPMLSADEIQYLVHDLNDTAMDYPRDKCIHELFEQQAQSNPDNIAIIFADNSLTYKQLNEKANQLAHYLKEHYDIVPDTLVGLCVERSLEMVIGILGILKAGGAYVPLDPSYPPDRLSYMLEDAELGVVLSLGHMKSVLAEFNGHVLELDELAQSNRHIYSDYSTENLNVIGTGLTPSHLAYVIYTSGSTGRPKGVMVEHRALTNTIRDNVERFQVNYISVFYHVMSFGFDAASWVLFMSLASAGKLVMSSRRDFQVDLSRSSDVTHLMLTPSMLSLLDPYKLRSLRCVIVGGEALDFKVAQKWLTRVRLFNAYGPTETSICSSSSTVDMDRPVNIGGPNKNVQYFVFDTKKNLVPQGTVGELYIGGEGLARGYLNRPELTEERFIANPFHVAGKAGSSALLYRTGDLVRYLPDGNLEFLGRSDDQVKIRGFRIELGEIEARLGQLELVDSALVMAGSQQLVSYVKPKSTITTSEYPDYIASIKSALATQLPDYMIPAYITIVEEWPLTPNGKVDRRALPAPDGSGQQREYVALDTESEKILAEIWAGLLDLPVELVSRTANFFESGGHSLLCIRLVSEIRRRRGVEISVQNIFDNPRLQDLAELISRGSQSVVRPPLLAVSRDSDKVPVSFSQQRLWFIDNLQGGSPEYNMPMAFEVTGHLNLPMVRDVFNTIIDRHEILRTVYVTQEGETVQHIRNRLDVVFDVQVKDLSHLAGDVLDDQVKALVESDITTPFNLAEDLMLRVSYVKKTAGSGVIIFNMHHIASDGWSMNVLFKEFLSLYEAYSQGQMNPLPALTVQYADYAHWQHEHLEGDLLESQLCYWEKQLDDLPALHSLPLDYVRPKIKQHKGAIVTADLPATVARQLLDVAKAHELTPFMLLHGALSLLLSRHSNSTDIVIGTPVANRLQAELESLIGFFVNTLVLRADTKHDTLSDYFAHIRKVHLDAQSNQDVPFEQLVERLKVPRSTAHSPLFQIMLTTNTDYGSNSDLADPTFKLPDVNIQPYQSDLTQAKFDLTVNLGISEKGVSLRWNYDVSLFSEQHITQLNDHLCRLLEGLGQSRTQSSQQLRDLPMLSADEIQYLVHDLNDTAMDYPRDKCIHELFEQQAQSNPDNIAIIFADNSLTYKQLNEKANQLAHYLKEHYDIVPDTLVGLCVERSLEMVIGILGILKAGGAYVPLDPSYPPDRLSYILEDAELGVVLSLGHMKSVLAEFNGHVLELDELAQSNRHIYSDYSTENLNVIGTGLTPSHLAYVIYTSGSTGKPKGVMVEHQSLFALTKEMETWFDNVSRVGWCANYAFDASLQGVVYLISGITLVVIAEELKLQPQELQSYIVLHGVQLIDCTPSLLQFWLSEWKSFTPPYLLIGGELISDSLWEELACLAGQKGSFRNVYGPTECTVNSTMAEINGNQAHIGKALNYTQAYILSPNDQSLAPFGGSGELYLGGAGLSRGYLNRPSLTSERFIDNPFYDETNSKISPRLYRTGDLVRYLPDGNLEFLGRIDDQLKIRGFRVELGEVEAHLTKQDRVDSALVISAELAGGQQLVGYIKLFSALVEGESSAYITSIKVKLGEQLPEYMIPKIIIIVEEWPLTGNGKVNKKLLPAPERSYLEDEYLAPENEVEHALIDIQAKLLGLDPQKIGVTDNFFELGGHSLLAVRLIAIINTQFGLSLPLASVFSAPNALALAELIAEKAENPSSILVPVQKGGDKAAIFAVPGAGGNVLSFQSLCHSLDSNQPLYSFLAVGHDGINPVLNSVEETAKVNIDALKVLQPSGPYHLIGHSYGGVVAYEMARQLMVDGKDVASLVLIDSFAPSVIQATGLLGRYDKEDVGYVLEMFTAIASLFGVQSVLDADKFRQLPDNRHDEFIVDTLNRDDIVITKSQFSAFKNVYRANCQCYLAYQPVALSRPLNVTLLRAAQRHREVEAAGDDYGWGVLMKNPLKTHSIDANHYSILDNDYVRKLIACQIEAYDGNF</sequence>
<dbReference type="Gene3D" id="3.30.300.30">
    <property type="match status" value="3"/>
</dbReference>
<protein>
    <submittedName>
        <fullName evidence="5">Amino acid adenylation domain-containing protein</fullName>
    </submittedName>
</protein>
<dbReference type="InterPro" id="IPR020845">
    <property type="entry name" value="AMP-binding_CS"/>
</dbReference>
<dbReference type="Gene3D" id="1.10.10.1830">
    <property type="entry name" value="Non-ribosomal peptide synthase, adenylation domain"/>
    <property type="match status" value="1"/>
</dbReference>
<reference evidence="6" key="1">
    <citation type="journal article" date="2019" name="Int. J. Syst. Evol. Microbiol.">
        <title>The Global Catalogue of Microorganisms (GCM) 10K type strain sequencing project: providing services to taxonomists for standard genome sequencing and annotation.</title>
        <authorList>
            <consortium name="The Broad Institute Genomics Platform"/>
            <consortium name="The Broad Institute Genome Sequencing Center for Infectious Disease"/>
            <person name="Wu L."/>
            <person name="Ma J."/>
        </authorList>
    </citation>
    <scope>NUCLEOTIDE SEQUENCE [LARGE SCALE GENOMIC DNA]</scope>
    <source>
        <strain evidence="6">CGMCC 1.13718</strain>
    </source>
</reference>
<dbReference type="InterPro" id="IPR041464">
    <property type="entry name" value="TubC_N"/>
</dbReference>